<evidence type="ECO:0008006" key="5">
    <source>
        <dbReference type="Google" id="ProtNLM"/>
    </source>
</evidence>
<dbReference type="EMBL" id="CP008884">
    <property type="protein sequence ID" value="AIF46483.1"/>
    <property type="molecule type" value="Genomic_DNA"/>
</dbReference>
<name>A0A075K2Q8_9GAMM</name>
<dbReference type="STRING" id="1217721.HY57_04000"/>
<sequence length="249" mass="27273">MASRPPPRFVVRPHDASVGRRRLWLGAAWAASLLIVGLVVGSIAHHGTPAATEERQLKALTRQNNDLQQQVANLQRAGQVADIANRSLRKTLSSREEEISGLRADLGFYARLTGGDAQREGLKVQEIRLQPVDHSHAWNLTLSLTQNAKRGDDVTGNATVSVEGLRGEKVVQLDWPALGDTAHRDGIPFRFKYFQQLQSTIVLPADFRPTRLIIKVQPAGDDPVTRAVAWGEALSGHLTPTQGEQDAQP</sequence>
<protein>
    <recommendedName>
        <fullName evidence="5">Transmembrane protein</fullName>
    </recommendedName>
</protein>
<dbReference type="KEGG" id="dja:HY57_04000"/>
<dbReference type="Proteomes" id="UP000027987">
    <property type="component" value="Chromosome"/>
</dbReference>
<evidence type="ECO:0000256" key="2">
    <source>
        <dbReference type="SAM" id="Phobius"/>
    </source>
</evidence>
<keyword evidence="4" id="KW-1185">Reference proteome</keyword>
<proteinExistence type="predicted"/>
<dbReference type="Pfam" id="PF20567">
    <property type="entry name" value="DUF6776"/>
    <property type="match status" value="1"/>
</dbReference>
<dbReference type="RefSeq" id="WP_019465554.1">
    <property type="nucleotide sequence ID" value="NZ_ALOY01000158.1"/>
</dbReference>
<evidence type="ECO:0000256" key="1">
    <source>
        <dbReference type="SAM" id="Coils"/>
    </source>
</evidence>
<evidence type="ECO:0000313" key="3">
    <source>
        <dbReference type="EMBL" id="AIF46483.1"/>
    </source>
</evidence>
<dbReference type="OrthoDB" id="7056878at2"/>
<keyword evidence="2" id="KW-0812">Transmembrane</keyword>
<dbReference type="HOGENOM" id="CLU_080432_2_0_6"/>
<keyword evidence="1" id="KW-0175">Coiled coil</keyword>
<accession>A0A075K2Q8</accession>
<dbReference type="PATRIC" id="fig|1217721.7.peg.838"/>
<organism evidence="3 4">
    <name type="scientific">Dyella japonica A8</name>
    <dbReference type="NCBI Taxonomy" id="1217721"/>
    <lineage>
        <taxon>Bacteria</taxon>
        <taxon>Pseudomonadati</taxon>
        <taxon>Pseudomonadota</taxon>
        <taxon>Gammaproteobacteria</taxon>
        <taxon>Lysobacterales</taxon>
        <taxon>Rhodanobacteraceae</taxon>
        <taxon>Dyella</taxon>
    </lineage>
</organism>
<keyword evidence="2" id="KW-1133">Transmembrane helix</keyword>
<feature type="transmembrane region" description="Helical" evidence="2">
    <location>
        <begin position="23"/>
        <end position="44"/>
    </location>
</feature>
<evidence type="ECO:0000313" key="4">
    <source>
        <dbReference type="Proteomes" id="UP000027987"/>
    </source>
</evidence>
<reference evidence="3 4" key="1">
    <citation type="submission" date="2014-07" db="EMBL/GenBank/DDBJ databases">
        <title>Complete Genome Sequence of Dyella japonica Strain A8 Isolated from Malaysian Tropical Soil.</title>
        <authorList>
            <person name="Hui R.K.H."/>
            <person name="Chen J.-W."/>
            <person name="Chan K.-G."/>
            <person name="Leung F.C.C."/>
        </authorList>
    </citation>
    <scope>NUCLEOTIDE SEQUENCE [LARGE SCALE GENOMIC DNA]</scope>
    <source>
        <strain evidence="3 4">A8</strain>
    </source>
</reference>
<dbReference type="InterPro" id="IPR046703">
    <property type="entry name" value="DUF6776"/>
</dbReference>
<gene>
    <name evidence="3" type="ORF">HY57_04000</name>
</gene>
<feature type="coiled-coil region" evidence="1">
    <location>
        <begin position="50"/>
        <end position="77"/>
    </location>
</feature>
<dbReference type="AlphaFoldDB" id="A0A075K2Q8"/>
<keyword evidence="2" id="KW-0472">Membrane</keyword>